<dbReference type="AlphaFoldDB" id="A0A4Q7YXE1"/>
<protein>
    <submittedName>
        <fullName evidence="3">Peptidoglycan/LPS O-acetylase OafA/YrhL</fullName>
    </submittedName>
</protein>
<keyword evidence="1" id="KW-1133">Transmembrane helix</keyword>
<dbReference type="Pfam" id="PF01757">
    <property type="entry name" value="Acyl_transf_3"/>
    <property type="match status" value="1"/>
</dbReference>
<evidence type="ECO:0000313" key="3">
    <source>
        <dbReference type="EMBL" id="RZU42622.1"/>
    </source>
</evidence>
<dbReference type="InterPro" id="IPR050879">
    <property type="entry name" value="Acyltransferase_3"/>
</dbReference>
<feature type="transmembrane region" description="Helical" evidence="1">
    <location>
        <begin position="102"/>
        <end position="122"/>
    </location>
</feature>
<feature type="transmembrane region" description="Helical" evidence="1">
    <location>
        <begin position="211"/>
        <end position="239"/>
    </location>
</feature>
<evidence type="ECO:0000259" key="2">
    <source>
        <dbReference type="Pfam" id="PF01757"/>
    </source>
</evidence>
<feature type="transmembrane region" description="Helical" evidence="1">
    <location>
        <begin position="21"/>
        <end position="42"/>
    </location>
</feature>
<feature type="transmembrane region" description="Helical" evidence="1">
    <location>
        <begin position="347"/>
        <end position="367"/>
    </location>
</feature>
<dbReference type="GO" id="GO:0016747">
    <property type="term" value="F:acyltransferase activity, transferring groups other than amino-acyl groups"/>
    <property type="evidence" value="ECO:0007669"/>
    <property type="project" value="InterPro"/>
</dbReference>
<sequence length="405" mass="45731">MGLPNREAVSFQHTTSSVLLDLIRGLAAILVLISHWKILFFVDYPKILSHRLIFAVPYVLAGAGHQAVLIFFVLSGYLISGSIFRSLERGTWHWRTYLTHRFVRLWVVLVPGLLLGGLWDWIGLYLRRTTALYATAIPKNHNLDIAQNLSPHVFFGNLAFLQTVLVPLFGSNGSLWSLANEFWYYILFPLLWLALTRNSNHPVSIPRRVLYLALFLGIAWFVRSTLLGLFPVWLAGALLARISPPSFGRRTRAVASAVYLLLLMGSTKLHPLSGLTQDYILGIATFVFFWIILSARTRATDSSFTRFSRQISRFSYTLYVVHIPALLFLTALFVGDHLWSPANIPHHAIALAILATVILYAWIIASLTEFHTDRVRTWVEAHLSLPIKKRPDFLTSGDTSPSVKA</sequence>
<feature type="transmembrane region" description="Helical" evidence="1">
    <location>
        <begin position="279"/>
        <end position="295"/>
    </location>
</feature>
<keyword evidence="1" id="KW-0812">Transmembrane</keyword>
<organism evidence="3 4">
    <name type="scientific">Edaphobacter modestus</name>
    <dbReference type="NCBI Taxonomy" id="388466"/>
    <lineage>
        <taxon>Bacteria</taxon>
        <taxon>Pseudomonadati</taxon>
        <taxon>Acidobacteriota</taxon>
        <taxon>Terriglobia</taxon>
        <taxon>Terriglobales</taxon>
        <taxon>Acidobacteriaceae</taxon>
        <taxon>Edaphobacter</taxon>
    </lineage>
</organism>
<evidence type="ECO:0000256" key="1">
    <source>
        <dbReference type="SAM" id="Phobius"/>
    </source>
</evidence>
<dbReference type="InterPro" id="IPR002656">
    <property type="entry name" value="Acyl_transf_3_dom"/>
</dbReference>
<comment type="caution">
    <text evidence="3">The sequence shown here is derived from an EMBL/GenBank/DDBJ whole genome shotgun (WGS) entry which is preliminary data.</text>
</comment>
<evidence type="ECO:0000313" key="4">
    <source>
        <dbReference type="Proteomes" id="UP000292958"/>
    </source>
</evidence>
<feature type="transmembrane region" description="Helical" evidence="1">
    <location>
        <begin position="54"/>
        <end position="81"/>
    </location>
</feature>
<feature type="transmembrane region" description="Helical" evidence="1">
    <location>
        <begin position="316"/>
        <end position="335"/>
    </location>
</feature>
<dbReference type="OrthoDB" id="9796461at2"/>
<keyword evidence="4" id="KW-1185">Reference proteome</keyword>
<proteinExistence type="predicted"/>
<reference evidence="3 4" key="1">
    <citation type="submission" date="2019-02" db="EMBL/GenBank/DDBJ databases">
        <title>Genomic Encyclopedia of Archaeal and Bacterial Type Strains, Phase II (KMG-II): from individual species to whole genera.</title>
        <authorList>
            <person name="Goeker M."/>
        </authorList>
    </citation>
    <scope>NUCLEOTIDE SEQUENCE [LARGE SCALE GENOMIC DNA]</scope>
    <source>
        <strain evidence="3 4">DSM 18101</strain>
    </source>
</reference>
<keyword evidence="1" id="KW-0472">Membrane</keyword>
<feature type="transmembrane region" description="Helical" evidence="1">
    <location>
        <begin position="182"/>
        <end position="199"/>
    </location>
</feature>
<dbReference type="RefSeq" id="WP_130420564.1">
    <property type="nucleotide sequence ID" value="NZ_SHKW01000001.1"/>
</dbReference>
<dbReference type="PANTHER" id="PTHR23028">
    <property type="entry name" value="ACETYLTRANSFERASE"/>
    <property type="match status" value="1"/>
</dbReference>
<dbReference type="EMBL" id="SHKW01000001">
    <property type="protein sequence ID" value="RZU42622.1"/>
    <property type="molecule type" value="Genomic_DNA"/>
</dbReference>
<feature type="domain" description="Acyltransferase 3" evidence="2">
    <location>
        <begin position="20"/>
        <end position="360"/>
    </location>
</feature>
<dbReference type="Proteomes" id="UP000292958">
    <property type="component" value="Unassembled WGS sequence"/>
</dbReference>
<gene>
    <name evidence="3" type="ORF">BDD14_4213</name>
</gene>
<name>A0A4Q7YXE1_9BACT</name>
<accession>A0A4Q7YXE1</accession>